<reference evidence="2" key="1">
    <citation type="submission" date="2021-06" db="EMBL/GenBank/DDBJ databases">
        <authorList>
            <person name="Kallberg Y."/>
            <person name="Tangrot J."/>
            <person name="Rosling A."/>
        </authorList>
    </citation>
    <scope>NUCLEOTIDE SEQUENCE</scope>
    <source>
        <strain evidence="2">CL551</strain>
    </source>
</reference>
<feature type="non-terminal residue" evidence="2">
    <location>
        <position position="1"/>
    </location>
</feature>
<comment type="caution">
    <text evidence="2">The sequence shown here is derived from an EMBL/GenBank/DDBJ whole genome shotgun (WGS) entry which is preliminary data.</text>
</comment>
<accession>A0A9N9JQW2</accession>
<name>A0A9N9JQW2_9GLOM</name>
<keyword evidence="3" id="KW-1185">Reference proteome</keyword>
<evidence type="ECO:0000313" key="3">
    <source>
        <dbReference type="Proteomes" id="UP000789342"/>
    </source>
</evidence>
<dbReference type="AlphaFoldDB" id="A0A9N9JQW2"/>
<gene>
    <name evidence="2" type="ORF">AMORRO_LOCUS18299</name>
</gene>
<dbReference type="Proteomes" id="UP000789342">
    <property type="component" value="Unassembled WGS sequence"/>
</dbReference>
<sequence>PPTTEKDTIVIEDDKKDNEDNVSSNEKDIPTVEQFRLYEELEELEKQLELEISEDLADI</sequence>
<protein>
    <submittedName>
        <fullName evidence="2">16039_t:CDS:1</fullName>
    </submittedName>
</protein>
<dbReference type="EMBL" id="CAJVPV010063448">
    <property type="protein sequence ID" value="CAG8792946.1"/>
    <property type="molecule type" value="Genomic_DNA"/>
</dbReference>
<organism evidence="2 3">
    <name type="scientific">Acaulospora morrowiae</name>
    <dbReference type="NCBI Taxonomy" id="94023"/>
    <lineage>
        <taxon>Eukaryota</taxon>
        <taxon>Fungi</taxon>
        <taxon>Fungi incertae sedis</taxon>
        <taxon>Mucoromycota</taxon>
        <taxon>Glomeromycotina</taxon>
        <taxon>Glomeromycetes</taxon>
        <taxon>Diversisporales</taxon>
        <taxon>Acaulosporaceae</taxon>
        <taxon>Acaulospora</taxon>
    </lineage>
</organism>
<evidence type="ECO:0000313" key="2">
    <source>
        <dbReference type="EMBL" id="CAG8792946.1"/>
    </source>
</evidence>
<proteinExistence type="predicted"/>
<evidence type="ECO:0000256" key="1">
    <source>
        <dbReference type="SAM" id="MobiDB-lite"/>
    </source>
</evidence>
<feature type="region of interest" description="Disordered" evidence="1">
    <location>
        <begin position="1"/>
        <end position="28"/>
    </location>
</feature>